<sequence length="210" mass="21951">MLSPDTALAFFSLSLLLALAPGPDNLFLLMISASQGRRAGFAVLTGLMLGVLVHTLAVALGLAAVFAASAAAFTALKLAGAAYLLYLAWGAWRAPASVQADTAGGAPQQSWWRLVGRGVVMNLTNPKVLLFFLALLPQFVTPARGGVVLQIVTLGLLFIAAGALVFAAVILAADALRARLARSARAQRWLNRMAALVFAGLALRLMTAQR</sequence>
<dbReference type="RefSeq" id="WP_147911803.1">
    <property type="nucleotide sequence ID" value="NZ_JBHUEJ010000015.1"/>
</dbReference>
<keyword evidence="8" id="KW-1185">Reference proteome</keyword>
<accession>A0ABW4KQF7</accession>
<feature type="transmembrane region" description="Helical" evidence="6">
    <location>
        <begin position="189"/>
        <end position="207"/>
    </location>
</feature>
<evidence type="ECO:0000256" key="4">
    <source>
        <dbReference type="ARBA" id="ARBA00022989"/>
    </source>
</evidence>
<keyword evidence="5 6" id="KW-0472">Membrane</keyword>
<evidence type="ECO:0000256" key="3">
    <source>
        <dbReference type="ARBA" id="ARBA00022692"/>
    </source>
</evidence>
<feature type="transmembrane region" description="Helical" evidence="6">
    <location>
        <begin position="46"/>
        <end position="68"/>
    </location>
</feature>
<keyword evidence="3 6" id="KW-0812">Transmembrane</keyword>
<evidence type="ECO:0000313" key="8">
    <source>
        <dbReference type="Proteomes" id="UP001597304"/>
    </source>
</evidence>
<evidence type="ECO:0000256" key="2">
    <source>
        <dbReference type="ARBA" id="ARBA00022475"/>
    </source>
</evidence>
<dbReference type="InterPro" id="IPR001123">
    <property type="entry name" value="LeuE-type"/>
</dbReference>
<keyword evidence="2" id="KW-1003">Cell membrane</keyword>
<protein>
    <submittedName>
        <fullName evidence="7">LysE family translocator</fullName>
    </submittedName>
</protein>
<feature type="transmembrane region" description="Helical" evidence="6">
    <location>
        <begin position="148"/>
        <end position="173"/>
    </location>
</feature>
<name>A0ABW4KQF7_9BURK</name>
<organism evidence="7 8">
    <name type="scientific">Ottowia flava</name>
    <dbReference type="NCBI Taxonomy" id="2675430"/>
    <lineage>
        <taxon>Bacteria</taxon>
        <taxon>Pseudomonadati</taxon>
        <taxon>Pseudomonadota</taxon>
        <taxon>Betaproteobacteria</taxon>
        <taxon>Burkholderiales</taxon>
        <taxon>Comamonadaceae</taxon>
        <taxon>Ottowia</taxon>
    </lineage>
</organism>
<dbReference type="Pfam" id="PF01810">
    <property type="entry name" value="LysE"/>
    <property type="match status" value="1"/>
</dbReference>
<reference evidence="8" key="1">
    <citation type="journal article" date="2019" name="Int. J. Syst. Evol. Microbiol.">
        <title>The Global Catalogue of Microorganisms (GCM) 10K type strain sequencing project: providing services to taxonomists for standard genome sequencing and annotation.</title>
        <authorList>
            <consortium name="The Broad Institute Genomics Platform"/>
            <consortium name="The Broad Institute Genome Sequencing Center for Infectious Disease"/>
            <person name="Wu L."/>
            <person name="Ma J."/>
        </authorList>
    </citation>
    <scope>NUCLEOTIDE SEQUENCE [LARGE SCALE GENOMIC DNA]</scope>
    <source>
        <strain evidence="8">LMG 29247</strain>
    </source>
</reference>
<gene>
    <name evidence="7" type="ORF">ACFSF0_05400</name>
</gene>
<evidence type="ECO:0000256" key="1">
    <source>
        <dbReference type="ARBA" id="ARBA00004651"/>
    </source>
</evidence>
<dbReference type="PANTHER" id="PTHR30086">
    <property type="entry name" value="ARGININE EXPORTER PROTEIN ARGO"/>
    <property type="match status" value="1"/>
</dbReference>
<feature type="transmembrane region" description="Helical" evidence="6">
    <location>
        <begin position="114"/>
        <end position="136"/>
    </location>
</feature>
<dbReference type="PIRSF" id="PIRSF006324">
    <property type="entry name" value="LeuE"/>
    <property type="match status" value="1"/>
</dbReference>
<feature type="transmembrane region" description="Helical" evidence="6">
    <location>
        <begin position="75"/>
        <end position="94"/>
    </location>
</feature>
<proteinExistence type="predicted"/>
<comment type="subcellular location">
    <subcellularLocation>
        <location evidence="1">Cell membrane</location>
        <topology evidence="1">Multi-pass membrane protein</topology>
    </subcellularLocation>
</comment>
<keyword evidence="4 6" id="KW-1133">Transmembrane helix</keyword>
<dbReference type="Proteomes" id="UP001597304">
    <property type="component" value="Unassembled WGS sequence"/>
</dbReference>
<comment type="caution">
    <text evidence="7">The sequence shown here is derived from an EMBL/GenBank/DDBJ whole genome shotgun (WGS) entry which is preliminary data.</text>
</comment>
<evidence type="ECO:0000256" key="5">
    <source>
        <dbReference type="ARBA" id="ARBA00023136"/>
    </source>
</evidence>
<evidence type="ECO:0000256" key="6">
    <source>
        <dbReference type="SAM" id="Phobius"/>
    </source>
</evidence>
<dbReference type="EMBL" id="JBHUEJ010000015">
    <property type="protein sequence ID" value="MFD1710029.1"/>
    <property type="molecule type" value="Genomic_DNA"/>
</dbReference>
<evidence type="ECO:0000313" key="7">
    <source>
        <dbReference type="EMBL" id="MFD1710029.1"/>
    </source>
</evidence>
<dbReference type="PANTHER" id="PTHR30086:SF20">
    <property type="entry name" value="ARGININE EXPORTER PROTEIN ARGO-RELATED"/>
    <property type="match status" value="1"/>
</dbReference>